<keyword evidence="5 7" id="KW-0131">Cell cycle</keyword>
<dbReference type="GO" id="GO:0008765">
    <property type="term" value="F:UDP-N-acetylmuramoylalanyl-D-glutamate-2,6-diaminopimelate ligase activity"/>
    <property type="evidence" value="ECO:0007669"/>
    <property type="project" value="UniProtKB-UniRule"/>
</dbReference>
<proteinExistence type="inferred from homology"/>
<name>A0A8G2BI99_9PROT</name>
<keyword evidence="4 7" id="KW-0573">Peptidoglycan synthesis</keyword>
<keyword evidence="2 7" id="KW-0132">Cell division</keyword>
<dbReference type="GO" id="GO:0008360">
    <property type="term" value="P:regulation of cell shape"/>
    <property type="evidence" value="ECO:0007669"/>
    <property type="project" value="UniProtKB-KW"/>
</dbReference>
<feature type="binding site" evidence="7">
    <location>
        <position position="191"/>
    </location>
    <ligand>
        <name>UDP-N-acetyl-alpha-D-muramoyl-L-alanyl-D-glutamate</name>
        <dbReference type="ChEBI" id="CHEBI:83900"/>
    </ligand>
</feature>
<keyword evidence="7" id="KW-0067">ATP-binding</keyword>
<dbReference type="Proteomes" id="UP000198615">
    <property type="component" value="Unassembled WGS sequence"/>
</dbReference>
<dbReference type="InterPro" id="IPR013221">
    <property type="entry name" value="Mur_ligase_cen"/>
</dbReference>
<keyword evidence="7" id="KW-0547">Nucleotide-binding</keyword>
<accession>A0A8G2BI99</accession>
<feature type="binding site" evidence="7">
    <location>
        <position position="388"/>
    </location>
    <ligand>
        <name>meso-2,6-diaminopimelate</name>
        <dbReference type="ChEBI" id="CHEBI:57791"/>
    </ligand>
</feature>
<feature type="binding site" evidence="7">
    <location>
        <position position="464"/>
    </location>
    <ligand>
        <name>meso-2,6-diaminopimelate</name>
        <dbReference type="ChEBI" id="CHEBI:57791"/>
    </ligand>
</feature>
<evidence type="ECO:0000259" key="10">
    <source>
        <dbReference type="Pfam" id="PF02875"/>
    </source>
</evidence>
<comment type="subcellular location">
    <subcellularLocation>
        <location evidence="7 8">Cytoplasm</location>
    </subcellularLocation>
</comment>
<dbReference type="Gene3D" id="3.40.1190.10">
    <property type="entry name" value="Mur-like, catalytic domain"/>
    <property type="match status" value="1"/>
</dbReference>
<feature type="domain" description="Mur ligase N-terminal catalytic" evidence="9">
    <location>
        <begin position="29"/>
        <end position="91"/>
    </location>
</feature>
<comment type="caution">
    <text evidence="7">Lacks conserved residue(s) required for the propagation of feature annotation.</text>
</comment>
<evidence type="ECO:0000313" key="13">
    <source>
        <dbReference type="Proteomes" id="UP000198615"/>
    </source>
</evidence>
<evidence type="ECO:0000259" key="11">
    <source>
        <dbReference type="Pfam" id="PF08245"/>
    </source>
</evidence>
<dbReference type="Pfam" id="PF01225">
    <property type="entry name" value="Mur_ligase"/>
    <property type="match status" value="1"/>
</dbReference>
<feature type="binding site" evidence="7">
    <location>
        <position position="183"/>
    </location>
    <ligand>
        <name>UDP-N-acetyl-alpha-D-muramoyl-L-alanyl-D-glutamate</name>
        <dbReference type="ChEBI" id="CHEBI:83900"/>
    </ligand>
</feature>
<feature type="domain" description="Mur ligase C-terminal" evidence="10">
    <location>
        <begin position="338"/>
        <end position="462"/>
    </location>
</feature>
<dbReference type="HAMAP" id="MF_00208">
    <property type="entry name" value="MurE"/>
    <property type="match status" value="1"/>
</dbReference>
<dbReference type="Pfam" id="PF02875">
    <property type="entry name" value="Mur_ligase_C"/>
    <property type="match status" value="1"/>
</dbReference>
<sequence length="493" mass="52130">MLEVNDLRLSDLINAQSAAPAVLVSGDPEIVGLTADSREVRPGFLFAALPGSKLDGRAYIADAVAKGAAAVLTTPDIAECAVGLVRDANPRRRLARMAACFYGPQPETIVAVTGTNGKTSVAEFTRQIWNGAGYSAASIGTLGLTVDGETTGPSLTTPDPIHLHQVLHDLADVSVDHAALEASSHGLDQARLDGVEIKAAAFTNLTRDHLDYHGDMDAYRTAKLGLFDRVMAPGGTAVLNMDSAEFDKFREAAERRQHRVMSYGMRPGAELRLVERRARPTGQELEIAVGGRSHVVELALVGDFQAWNALAALGLAIGSGTPMQLALEALPRLTGVRGRMERVAVLENGAAVYVDYAHTSDALETVLKAVRPHTDGELWCVFGCGGDRDPGKRPMMGSAVAKYADRPIVTDDNPRSEDPALIRAATLAACKGGVEIGDRRAAIHETVARLGPGDVLVIAGKGHEQGQEIRGVKHPFDDATVAREAIAARAGDA</sequence>
<feature type="short sequence motif" description="Meso-diaminopimelate recognition motif" evidence="7">
    <location>
        <begin position="412"/>
        <end position="415"/>
    </location>
</feature>
<evidence type="ECO:0000256" key="1">
    <source>
        <dbReference type="ARBA" id="ARBA00005898"/>
    </source>
</evidence>
<comment type="pathway">
    <text evidence="7 8">Cell wall biogenesis; peptidoglycan biosynthesis.</text>
</comment>
<dbReference type="Pfam" id="PF08245">
    <property type="entry name" value="Mur_ligase_M"/>
    <property type="match status" value="1"/>
</dbReference>
<feature type="modified residue" description="N6-carboxylysine" evidence="7">
    <location>
        <position position="223"/>
    </location>
</feature>
<dbReference type="PANTHER" id="PTHR23135">
    <property type="entry name" value="MUR LIGASE FAMILY MEMBER"/>
    <property type="match status" value="1"/>
</dbReference>
<comment type="catalytic activity">
    <reaction evidence="7">
        <text>UDP-N-acetyl-alpha-D-muramoyl-L-alanyl-D-glutamate + meso-2,6-diaminopimelate + ATP = UDP-N-acetyl-alpha-D-muramoyl-L-alanyl-gamma-D-glutamyl-meso-2,6-diaminopimelate + ADP + phosphate + H(+)</text>
        <dbReference type="Rhea" id="RHEA:23676"/>
        <dbReference type="ChEBI" id="CHEBI:15378"/>
        <dbReference type="ChEBI" id="CHEBI:30616"/>
        <dbReference type="ChEBI" id="CHEBI:43474"/>
        <dbReference type="ChEBI" id="CHEBI:57791"/>
        <dbReference type="ChEBI" id="CHEBI:83900"/>
        <dbReference type="ChEBI" id="CHEBI:83905"/>
        <dbReference type="ChEBI" id="CHEBI:456216"/>
        <dbReference type="EC" id="6.3.2.13"/>
    </reaction>
</comment>
<evidence type="ECO:0000256" key="7">
    <source>
        <dbReference type="HAMAP-Rule" id="MF_00208"/>
    </source>
</evidence>
<organism evidence="12 13">
    <name type="scientific">Thalassobaculum litoreum DSM 18839</name>
    <dbReference type="NCBI Taxonomy" id="1123362"/>
    <lineage>
        <taxon>Bacteria</taxon>
        <taxon>Pseudomonadati</taxon>
        <taxon>Pseudomonadota</taxon>
        <taxon>Alphaproteobacteria</taxon>
        <taxon>Rhodospirillales</taxon>
        <taxon>Thalassobaculaceae</taxon>
        <taxon>Thalassobaculum</taxon>
    </lineage>
</organism>
<dbReference type="NCBIfam" id="TIGR01085">
    <property type="entry name" value="murE"/>
    <property type="match status" value="1"/>
</dbReference>
<dbReference type="InterPro" id="IPR036565">
    <property type="entry name" value="Mur-like_cat_sf"/>
</dbReference>
<dbReference type="UniPathway" id="UPA00219"/>
<keyword evidence="13" id="KW-1185">Reference proteome</keyword>
<keyword evidence="6 7" id="KW-0961">Cell wall biogenesis/degradation</keyword>
<feature type="binding site" evidence="7">
    <location>
        <position position="189"/>
    </location>
    <ligand>
        <name>UDP-N-acetyl-alpha-D-muramoyl-L-alanyl-D-glutamate</name>
        <dbReference type="ChEBI" id="CHEBI:83900"/>
    </ligand>
</feature>
<dbReference type="NCBIfam" id="NF001124">
    <property type="entry name" value="PRK00139.1-2"/>
    <property type="match status" value="1"/>
</dbReference>
<evidence type="ECO:0000256" key="8">
    <source>
        <dbReference type="RuleBase" id="RU004135"/>
    </source>
</evidence>
<feature type="binding site" evidence="7">
    <location>
        <position position="37"/>
    </location>
    <ligand>
        <name>UDP-N-acetyl-alpha-D-muramoyl-L-alanyl-D-glutamate</name>
        <dbReference type="ChEBI" id="CHEBI:83900"/>
    </ligand>
</feature>
<dbReference type="EMBL" id="FNBW01000007">
    <property type="protein sequence ID" value="SDF86240.1"/>
    <property type="molecule type" value="Genomic_DNA"/>
</dbReference>
<dbReference type="AlphaFoldDB" id="A0A8G2BI99"/>
<dbReference type="GO" id="GO:0009252">
    <property type="term" value="P:peptidoglycan biosynthetic process"/>
    <property type="evidence" value="ECO:0007669"/>
    <property type="project" value="UniProtKB-UniRule"/>
</dbReference>
<dbReference type="EC" id="6.3.2.13" evidence="7"/>
<keyword evidence="7" id="KW-0460">Magnesium</keyword>
<feature type="binding site" evidence="7">
    <location>
        <begin position="114"/>
        <end position="120"/>
    </location>
    <ligand>
        <name>ATP</name>
        <dbReference type="ChEBI" id="CHEBI:30616"/>
    </ligand>
</feature>
<comment type="cofactor">
    <cofactor evidence="7">
        <name>Mg(2+)</name>
        <dbReference type="ChEBI" id="CHEBI:18420"/>
    </cofactor>
</comment>
<dbReference type="Gene3D" id="3.40.1390.10">
    <property type="entry name" value="MurE/MurF, N-terminal domain"/>
    <property type="match status" value="1"/>
</dbReference>
<dbReference type="SUPFAM" id="SSF53244">
    <property type="entry name" value="MurD-like peptide ligases, peptide-binding domain"/>
    <property type="match status" value="1"/>
</dbReference>
<dbReference type="SUPFAM" id="SSF63418">
    <property type="entry name" value="MurE/MurF N-terminal domain"/>
    <property type="match status" value="1"/>
</dbReference>
<evidence type="ECO:0000256" key="4">
    <source>
        <dbReference type="ARBA" id="ARBA00022984"/>
    </source>
</evidence>
<feature type="binding site" evidence="7">
    <location>
        <begin position="412"/>
        <end position="415"/>
    </location>
    <ligand>
        <name>meso-2,6-diaminopimelate</name>
        <dbReference type="ChEBI" id="CHEBI:57791"/>
    </ligand>
</feature>
<protein>
    <recommendedName>
        <fullName evidence="7">UDP-N-acetylmuramoyl-L-alanyl-D-glutamate--2,6-diaminopimelate ligase</fullName>
        <ecNumber evidence="7">6.3.2.13</ecNumber>
    </recommendedName>
    <alternativeName>
        <fullName evidence="7">Meso-A2pm-adding enzyme</fullName>
    </alternativeName>
    <alternativeName>
        <fullName evidence="7">Meso-diaminopimelate-adding enzyme</fullName>
    </alternativeName>
    <alternativeName>
        <fullName evidence="7">UDP-MurNAc-L-Ala-D-Glu:meso-diaminopimelate ligase</fullName>
    </alternativeName>
    <alternativeName>
        <fullName evidence="7">UDP-MurNAc-tripeptide synthetase</fullName>
    </alternativeName>
    <alternativeName>
        <fullName evidence="7">UDP-N-acetylmuramyl-tripeptide synthetase</fullName>
    </alternativeName>
</protein>
<dbReference type="Gene3D" id="3.90.190.20">
    <property type="entry name" value="Mur ligase, C-terminal domain"/>
    <property type="match status" value="1"/>
</dbReference>
<keyword evidence="7" id="KW-0963">Cytoplasm</keyword>
<dbReference type="InterPro" id="IPR035911">
    <property type="entry name" value="MurE/MurF_N"/>
</dbReference>
<dbReference type="InterPro" id="IPR000713">
    <property type="entry name" value="Mur_ligase_N"/>
</dbReference>
<dbReference type="GO" id="GO:0000287">
    <property type="term" value="F:magnesium ion binding"/>
    <property type="evidence" value="ECO:0007669"/>
    <property type="project" value="UniProtKB-UniRule"/>
</dbReference>
<dbReference type="InterPro" id="IPR005761">
    <property type="entry name" value="UDP-N-AcMur-Glu-dNH2Pim_ligase"/>
</dbReference>
<evidence type="ECO:0000313" key="12">
    <source>
        <dbReference type="EMBL" id="SDF86240.1"/>
    </source>
</evidence>
<evidence type="ECO:0000256" key="2">
    <source>
        <dbReference type="ARBA" id="ARBA00022618"/>
    </source>
</evidence>
<dbReference type="InterPro" id="IPR004101">
    <property type="entry name" value="Mur_ligase_C"/>
</dbReference>
<comment type="similarity">
    <text evidence="1 7">Belongs to the MurCDEF family. MurE subfamily.</text>
</comment>
<evidence type="ECO:0000256" key="3">
    <source>
        <dbReference type="ARBA" id="ARBA00022960"/>
    </source>
</evidence>
<dbReference type="NCBIfam" id="NF001126">
    <property type="entry name" value="PRK00139.1-4"/>
    <property type="match status" value="1"/>
</dbReference>
<keyword evidence="3 7" id="KW-0133">Cell shape</keyword>
<dbReference type="InterPro" id="IPR036615">
    <property type="entry name" value="Mur_ligase_C_dom_sf"/>
</dbReference>
<comment type="caution">
    <text evidence="12">The sequence shown here is derived from an EMBL/GenBank/DDBJ whole genome shotgun (WGS) entry which is preliminary data.</text>
</comment>
<dbReference type="GO" id="GO:0071555">
    <property type="term" value="P:cell wall organization"/>
    <property type="evidence" value="ECO:0007669"/>
    <property type="project" value="UniProtKB-KW"/>
</dbReference>
<feature type="domain" description="Mur ligase central" evidence="11">
    <location>
        <begin position="112"/>
        <end position="316"/>
    </location>
</feature>
<feature type="binding site" evidence="7">
    <location>
        <position position="460"/>
    </location>
    <ligand>
        <name>meso-2,6-diaminopimelate</name>
        <dbReference type="ChEBI" id="CHEBI:57791"/>
    </ligand>
</feature>
<dbReference type="GO" id="GO:0005524">
    <property type="term" value="F:ATP binding"/>
    <property type="evidence" value="ECO:0007669"/>
    <property type="project" value="UniProtKB-UniRule"/>
</dbReference>
<reference evidence="12 13" key="1">
    <citation type="submission" date="2016-10" db="EMBL/GenBank/DDBJ databases">
        <authorList>
            <person name="Varghese N."/>
            <person name="Submissions S."/>
        </authorList>
    </citation>
    <scope>NUCLEOTIDE SEQUENCE [LARGE SCALE GENOMIC DNA]</scope>
    <source>
        <strain evidence="12 13">DSM 18839</strain>
    </source>
</reference>
<comment type="function">
    <text evidence="7">Catalyzes the addition of meso-diaminopimelic acid to the nucleotide precursor UDP-N-acetylmuramoyl-L-alanyl-D-glutamate (UMAG) in the biosynthesis of bacterial cell-wall peptidoglycan.</text>
</comment>
<dbReference type="OrthoDB" id="9800958at2"/>
<dbReference type="PANTHER" id="PTHR23135:SF4">
    <property type="entry name" value="UDP-N-ACETYLMURAMOYL-L-ALANYL-D-GLUTAMATE--2,6-DIAMINOPIMELATE LIGASE MURE HOMOLOG, CHLOROPLASTIC"/>
    <property type="match status" value="1"/>
</dbReference>
<keyword evidence="7 12" id="KW-0436">Ligase</keyword>
<feature type="binding site" evidence="7">
    <location>
        <begin position="156"/>
        <end position="157"/>
    </location>
    <ligand>
        <name>UDP-N-acetyl-alpha-D-muramoyl-L-alanyl-D-glutamate</name>
        <dbReference type="ChEBI" id="CHEBI:83900"/>
    </ligand>
</feature>
<dbReference type="GO" id="GO:0051301">
    <property type="term" value="P:cell division"/>
    <property type="evidence" value="ECO:0007669"/>
    <property type="project" value="UniProtKB-KW"/>
</dbReference>
<evidence type="ECO:0000259" key="9">
    <source>
        <dbReference type="Pfam" id="PF01225"/>
    </source>
</evidence>
<gene>
    <name evidence="7" type="primary">murE</name>
    <name evidence="12" type="ORF">SAMN05660686_02590</name>
</gene>
<comment type="PTM">
    <text evidence="7">Carboxylation is probably crucial for Mg(2+) binding and, consequently, for the gamma-phosphate positioning of ATP.</text>
</comment>
<evidence type="ECO:0000256" key="5">
    <source>
        <dbReference type="ARBA" id="ARBA00023306"/>
    </source>
</evidence>
<evidence type="ECO:0000256" key="6">
    <source>
        <dbReference type="ARBA" id="ARBA00023316"/>
    </source>
</evidence>
<dbReference type="SUPFAM" id="SSF53623">
    <property type="entry name" value="MurD-like peptide ligases, catalytic domain"/>
    <property type="match status" value="1"/>
</dbReference>
<dbReference type="GO" id="GO:0005737">
    <property type="term" value="C:cytoplasm"/>
    <property type="evidence" value="ECO:0007669"/>
    <property type="project" value="UniProtKB-SubCell"/>
</dbReference>